<evidence type="ECO:0008006" key="3">
    <source>
        <dbReference type="Google" id="ProtNLM"/>
    </source>
</evidence>
<organism evidence="1 2">
    <name type="scientific">Blastococcus carthaginiensis</name>
    <dbReference type="NCBI Taxonomy" id="3050034"/>
    <lineage>
        <taxon>Bacteria</taxon>
        <taxon>Bacillati</taxon>
        <taxon>Actinomycetota</taxon>
        <taxon>Actinomycetes</taxon>
        <taxon>Geodermatophilales</taxon>
        <taxon>Geodermatophilaceae</taxon>
        <taxon>Blastococcus</taxon>
    </lineage>
</organism>
<dbReference type="InterPro" id="IPR029058">
    <property type="entry name" value="AB_hydrolase_fold"/>
</dbReference>
<reference evidence="2" key="1">
    <citation type="submission" date="2023-05" db="EMBL/GenBank/DDBJ databases">
        <title>Draft genome of Pseudofrankia sp. BMG5.37.</title>
        <authorList>
            <person name="Gtari M."/>
            <person name="Ghodhbane F."/>
            <person name="Sbissi I."/>
        </authorList>
    </citation>
    <scope>NUCLEOTIDE SEQUENCE [LARGE SCALE GENOMIC DNA]</scope>
    <source>
        <strain evidence="2">BMG 814</strain>
    </source>
</reference>
<name>A0ABT9IEY8_9ACTN</name>
<keyword evidence="2" id="KW-1185">Reference proteome</keyword>
<dbReference type="RefSeq" id="WP_306000746.1">
    <property type="nucleotide sequence ID" value="NZ_JASNFN010000021.1"/>
</dbReference>
<dbReference type="Gene3D" id="3.40.50.1820">
    <property type="entry name" value="alpha/beta hydrolase"/>
    <property type="match status" value="1"/>
</dbReference>
<protein>
    <recommendedName>
        <fullName evidence="3">PGAP1-like protein</fullName>
    </recommendedName>
</protein>
<evidence type="ECO:0000313" key="1">
    <source>
        <dbReference type="EMBL" id="MDP5184154.1"/>
    </source>
</evidence>
<dbReference type="Proteomes" id="UP001233673">
    <property type="component" value="Unassembled WGS sequence"/>
</dbReference>
<proteinExistence type="predicted"/>
<dbReference type="SUPFAM" id="SSF53474">
    <property type="entry name" value="alpha/beta-Hydrolases"/>
    <property type="match status" value="1"/>
</dbReference>
<comment type="caution">
    <text evidence="1">The sequence shown here is derived from an EMBL/GenBank/DDBJ whole genome shotgun (WGS) entry which is preliminary data.</text>
</comment>
<gene>
    <name evidence="1" type="ORF">QOZ88_16080</name>
</gene>
<sequence>MTGAAIEVRGGAGGVEADLADLTSLAGSSLDLAEALAATSAVCHGMLADPDLLASAVLDPVGVARFEAALLAALDGAGGLTALAVAFTARAATLRAAAEAYAAADAALAGLADDLHWAAGFFPEATVGGLLVLGAGRVLTDPVGAVDGARDLADDPEGWLAEHPGVVDHVVNAAPGAASRLGLSTGGLLSPWFGGGDVRSAVARLGRLWPDGVPVVAERPDDVRAAAVRPPRGVADLLAALDLRSEESDADRDHIGVRVLTRADGTTAYVVDIPGTQDWDLPGGGVNPATNDLGTNLRVLGGDVTTRQRAVAEALRRAGAGPADPVLLVGHSQGGMVAAQAAHDAGTADFPYDVRCVLTAGAPIGRVEVPARVQVLALENVHDVVPHLDGRDNDDDANVTTVTFERRTGAIGTDHGLRNSYLHGARAVDRSDAPSLAAYRVSAAPFLAGSGDDVTVVAHVYSISRG</sequence>
<evidence type="ECO:0000313" key="2">
    <source>
        <dbReference type="Proteomes" id="UP001233673"/>
    </source>
</evidence>
<dbReference type="EMBL" id="JASNFN010000021">
    <property type="protein sequence ID" value="MDP5184154.1"/>
    <property type="molecule type" value="Genomic_DNA"/>
</dbReference>
<accession>A0ABT9IEY8</accession>